<dbReference type="SUPFAM" id="SSF53850">
    <property type="entry name" value="Periplasmic binding protein-like II"/>
    <property type="match status" value="1"/>
</dbReference>
<evidence type="ECO:0000256" key="1">
    <source>
        <dbReference type="SAM" id="SignalP"/>
    </source>
</evidence>
<accession>A0A081BU47</accession>
<keyword evidence="3" id="KW-1185">Reference proteome</keyword>
<dbReference type="InterPro" id="IPR006059">
    <property type="entry name" value="SBP"/>
</dbReference>
<dbReference type="STRING" id="1499967.U27_02813"/>
<dbReference type="InterPro" id="IPR050490">
    <property type="entry name" value="Bact_solute-bd_prot1"/>
</dbReference>
<feature type="chain" id="PRO_5001755373" evidence="1">
    <location>
        <begin position="24"/>
        <end position="429"/>
    </location>
</feature>
<evidence type="ECO:0000313" key="3">
    <source>
        <dbReference type="Proteomes" id="UP000030661"/>
    </source>
</evidence>
<sequence>MKIFKFTALCLLFSFLVVLSVPAQEIHLTFYYPVGVSGPLVNVINGMVEEFSKTHPGIVVEPVYAGNYNNTMQKVQTAVLGGNPPDIAVVEISELFSLLAMDSIIPLDDYIEAEGGQEFLDQFFPAFFGNAKAEGKIYGFPFQRSTPVLYWNKDAFKASADELTAAGLDPNRAPQNWDELAAYSKILTKREGNETKQYGVILPGGWNDWIFEAFSRQNGSQLLKEDGKTVTFDTPENLEALKLWADLMITYKTSPVLRPWNITPEDFIAGISAMMYYSTGGMTQVRELAKFDFGVAFLPAKKQFGTPVGGGDFHIFKGIPKENQDAAWEFIKFMTNPEQAGYWSRASGYVAVNKKSYELPEMQTFLEEFPQMAVARDQLEYAYPKMMAVNYQLIRNAMTSNLDAAMEGKITPEETLKILQQKVEEILAE</sequence>
<proteinExistence type="predicted"/>
<reference evidence="2" key="1">
    <citation type="journal article" date="2015" name="PeerJ">
        <title>First genomic representation of candidate bacterial phylum KSB3 points to enhanced environmental sensing as a trigger of wastewater bulking.</title>
        <authorList>
            <person name="Sekiguchi Y."/>
            <person name="Ohashi A."/>
            <person name="Parks D.H."/>
            <person name="Yamauchi T."/>
            <person name="Tyson G.W."/>
            <person name="Hugenholtz P."/>
        </authorList>
    </citation>
    <scope>NUCLEOTIDE SEQUENCE [LARGE SCALE GENOMIC DNA]</scope>
</reference>
<organism evidence="2">
    <name type="scientific">Vecturithrix granuli</name>
    <dbReference type="NCBI Taxonomy" id="1499967"/>
    <lineage>
        <taxon>Bacteria</taxon>
        <taxon>Candidatus Moduliflexota</taxon>
        <taxon>Candidatus Vecturitrichia</taxon>
        <taxon>Candidatus Vecturitrichales</taxon>
        <taxon>Candidatus Vecturitrichaceae</taxon>
        <taxon>Candidatus Vecturithrix</taxon>
    </lineage>
</organism>
<dbReference type="Pfam" id="PF13416">
    <property type="entry name" value="SBP_bac_8"/>
    <property type="match status" value="1"/>
</dbReference>
<dbReference type="Gene3D" id="3.40.190.10">
    <property type="entry name" value="Periplasmic binding protein-like II"/>
    <property type="match status" value="2"/>
</dbReference>
<dbReference type="HOGENOM" id="CLU_031285_3_1_0"/>
<evidence type="ECO:0000313" key="2">
    <source>
        <dbReference type="EMBL" id="GAK55852.1"/>
    </source>
</evidence>
<dbReference type="AlphaFoldDB" id="A0A081BU47"/>
<feature type="signal peptide" evidence="1">
    <location>
        <begin position="1"/>
        <end position="23"/>
    </location>
</feature>
<dbReference type="PANTHER" id="PTHR43649:SF30">
    <property type="entry name" value="ABC TRANSPORTER SUBSTRATE-BINDING PROTEIN"/>
    <property type="match status" value="1"/>
</dbReference>
<dbReference type="eggNOG" id="COG1653">
    <property type="taxonomic scope" value="Bacteria"/>
</dbReference>
<dbReference type="CDD" id="cd14748">
    <property type="entry name" value="PBP2_UgpB"/>
    <property type="match status" value="1"/>
</dbReference>
<keyword evidence="1" id="KW-0732">Signal</keyword>
<name>A0A081BU47_VECG1</name>
<protein>
    <submittedName>
        <fullName evidence="2">Extracellular solute-binding protein family 1</fullName>
    </submittedName>
</protein>
<dbReference type="EMBL" id="DF820464">
    <property type="protein sequence ID" value="GAK55852.1"/>
    <property type="molecule type" value="Genomic_DNA"/>
</dbReference>
<gene>
    <name evidence="2" type="ORF">U27_02813</name>
</gene>
<dbReference type="Proteomes" id="UP000030661">
    <property type="component" value="Unassembled WGS sequence"/>
</dbReference>
<dbReference type="PANTHER" id="PTHR43649">
    <property type="entry name" value="ARABINOSE-BINDING PROTEIN-RELATED"/>
    <property type="match status" value="1"/>
</dbReference>